<dbReference type="GO" id="GO:0071973">
    <property type="term" value="P:bacterial-type flagellum-dependent cell motility"/>
    <property type="evidence" value="ECO:0007669"/>
    <property type="project" value="InterPro"/>
</dbReference>
<dbReference type="RefSeq" id="WP_188566118.1">
    <property type="nucleotide sequence ID" value="NZ_BMED01000002.1"/>
</dbReference>
<evidence type="ECO:0000256" key="5">
    <source>
        <dbReference type="ARBA" id="ARBA00022475"/>
    </source>
</evidence>
<evidence type="ECO:0000256" key="4">
    <source>
        <dbReference type="ARBA" id="ARBA00022448"/>
    </source>
</evidence>
<keyword evidence="9" id="KW-0472">Membrane</keyword>
<evidence type="ECO:0000256" key="6">
    <source>
        <dbReference type="ARBA" id="ARBA00022500"/>
    </source>
</evidence>
<dbReference type="Proteomes" id="UP000637423">
    <property type="component" value="Unassembled WGS sequence"/>
</dbReference>
<name>A0A916XJ89_9BURK</name>
<protein>
    <recommendedName>
        <fullName evidence="3">Flagellar FliJ protein</fullName>
    </recommendedName>
</protein>
<evidence type="ECO:0000313" key="11">
    <source>
        <dbReference type="EMBL" id="GGC74494.1"/>
    </source>
</evidence>
<keyword evidence="5" id="KW-1003">Cell membrane</keyword>
<evidence type="ECO:0000256" key="2">
    <source>
        <dbReference type="ARBA" id="ARBA00010004"/>
    </source>
</evidence>
<gene>
    <name evidence="11" type="ORF">GCM10011396_22170</name>
</gene>
<evidence type="ECO:0000256" key="7">
    <source>
        <dbReference type="ARBA" id="ARBA00022795"/>
    </source>
</evidence>
<comment type="caution">
    <text evidence="11">The sequence shown here is derived from an EMBL/GenBank/DDBJ whole genome shotgun (WGS) entry which is preliminary data.</text>
</comment>
<reference evidence="11" key="2">
    <citation type="submission" date="2020-09" db="EMBL/GenBank/DDBJ databases">
        <authorList>
            <person name="Sun Q."/>
            <person name="Zhou Y."/>
        </authorList>
    </citation>
    <scope>NUCLEOTIDE SEQUENCE</scope>
    <source>
        <strain evidence="11">CGMCC 1.10998</strain>
    </source>
</reference>
<keyword evidence="6" id="KW-0145">Chemotaxis</keyword>
<keyword evidence="4" id="KW-0813">Transport</keyword>
<dbReference type="InterPro" id="IPR053716">
    <property type="entry name" value="Flag_assembly_chemotaxis_eff"/>
</dbReference>
<dbReference type="EMBL" id="BMED01000002">
    <property type="protein sequence ID" value="GGC74494.1"/>
    <property type="molecule type" value="Genomic_DNA"/>
</dbReference>
<dbReference type="GO" id="GO:0006935">
    <property type="term" value="P:chemotaxis"/>
    <property type="evidence" value="ECO:0007669"/>
    <property type="project" value="UniProtKB-KW"/>
</dbReference>
<keyword evidence="10" id="KW-1006">Bacterial flagellum protein export</keyword>
<comment type="subcellular location">
    <subcellularLocation>
        <location evidence="1">Cell membrane</location>
        <topology evidence="1">Peripheral membrane protein</topology>
        <orientation evidence="1">Cytoplasmic side</orientation>
    </subcellularLocation>
</comment>
<dbReference type="NCBIfam" id="TIGR02473">
    <property type="entry name" value="flagell_FliJ"/>
    <property type="match status" value="1"/>
</dbReference>
<proteinExistence type="inferred from homology"/>
<evidence type="ECO:0000313" key="12">
    <source>
        <dbReference type="Proteomes" id="UP000637423"/>
    </source>
</evidence>
<evidence type="ECO:0000256" key="9">
    <source>
        <dbReference type="ARBA" id="ARBA00023136"/>
    </source>
</evidence>
<evidence type="ECO:0000256" key="10">
    <source>
        <dbReference type="ARBA" id="ARBA00023225"/>
    </source>
</evidence>
<dbReference type="GO" id="GO:0009288">
    <property type="term" value="C:bacterial-type flagellum"/>
    <property type="evidence" value="ECO:0007669"/>
    <property type="project" value="InterPro"/>
</dbReference>
<reference evidence="11" key="1">
    <citation type="journal article" date="2014" name="Int. J. Syst. Evol. Microbiol.">
        <title>Complete genome sequence of Corynebacterium casei LMG S-19264T (=DSM 44701T), isolated from a smear-ripened cheese.</title>
        <authorList>
            <consortium name="US DOE Joint Genome Institute (JGI-PGF)"/>
            <person name="Walter F."/>
            <person name="Albersmeier A."/>
            <person name="Kalinowski J."/>
            <person name="Ruckert C."/>
        </authorList>
    </citation>
    <scope>NUCLEOTIDE SEQUENCE</scope>
    <source>
        <strain evidence="11">CGMCC 1.10998</strain>
    </source>
</reference>
<accession>A0A916XJ89</accession>
<evidence type="ECO:0000256" key="8">
    <source>
        <dbReference type="ARBA" id="ARBA00022927"/>
    </source>
</evidence>
<sequence>MSKRSTIDSLRTLVNLRSKDVDRLQADLSGKTSVRDRYRANLERLAGLCADSGASGALPLALSINCANYKQVVLQMADSHKNDLSLHEADMAVTQQALNQAWRKREVLGQVLEQKQNSVAVEKQRQERKQQDELGVQAWYRGKQA</sequence>
<keyword evidence="7" id="KW-1005">Bacterial flagellum biogenesis</keyword>
<comment type="similarity">
    <text evidence="2">Belongs to the FliJ family.</text>
</comment>
<keyword evidence="12" id="KW-1185">Reference proteome</keyword>
<dbReference type="InterPro" id="IPR012823">
    <property type="entry name" value="Flagell_FliJ"/>
</dbReference>
<dbReference type="GO" id="GO:0005886">
    <property type="term" value="C:plasma membrane"/>
    <property type="evidence" value="ECO:0007669"/>
    <property type="project" value="UniProtKB-SubCell"/>
</dbReference>
<dbReference type="Gene3D" id="1.10.287.1700">
    <property type="match status" value="1"/>
</dbReference>
<evidence type="ECO:0000256" key="3">
    <source>
        <dbReference type="ARBA" id="ARBA00020392"/>
    </source>
</evidence>
<dbReference type="AlphaFoldDB" id="A0A916XJ89"/>
<dbReference type="GO" id="GO:0044781">
    <property type="term" value="P:bacterial-type flagellum organization"/>
    <property type="evidence" value="ECO:0007669"/>
    <property type="project" value="UniProtKB-KW"/>
</dbReference>
<organism evidence="11 12">
    <name type="scientific">Undibacterium terreum</name>
    <dbReference type="NCBI Taxonomy" id="1224302"/>
    <lineage>
        <taxon>Bacteria</taxon>
        <taxon>Pseudomonadati</taxon>
        <taxon>Pseudomonadota</taxon>
        <taxon>Betaproteobacteria</taxon>
        <taxon>Burkholderiales</taxon>
        <taxon>Oxalobacteraceae</taxon>
        <taxon>Undibacterium</taxon>
    </lineage>
</organism>
<dbReference type="Pfam" id="PF02050">
    <property type="entry name" value="FliJ"/>
    <property type="match status" value="1"/>
</dbReference>
<evidence type="ECO:0000256" key="1">
    <source>
        <dbReference type="ARBA" id="ARBA00004413"/>
    </source>
</evidence>
<keyword evidence="8" id="KW-0653">Protein transport</keyword>
<dbReference type="GO" id="GO:0015031">
    <property type="term" value="P:protein transport"/>
    <property type="evidence" value="ECO:0007669"/>
    <property type="project" value="UniProtKB-KW"/>
</dbReference>